<name>A0A1F5VEQ0_9BACT</name>
<comment type="caution">
    <text evidence="1">The sequence shown here is derived from an EMBL/GenBank/DDBJ whole genome shotgun (WGS) entry which is preliminary data.</text>
</comment>
<dbReference type="AlphaFoldDB" id="A0A1F5VEQ0"/>
<accession>A0A1F5VEQ0</accession>
<evidence type="ECO:0000313" key="2">
    <source>
        <dbReference type="Proteomes" id="UP000179251"/>
    </source>
</evidence>
<gene>
    <name evidence="1" type="ORF">A2834_00225</name>
</gene>
<dbReference type="STRING" id="1798325.A2834_00225"/>
<protein>
    <submittedName>
        <fullName evidence="1">Uncharacterized protein</fullName>
    </submittedName>
</protein>
<reference evidence="1 2" key="1">
    <citation type="journal article" date="2016" name="Nat. Commun.">
        <title>Thousands of microbial genomes shed light on interconnected biogeochemical processes in an aquifer system.</title>
        <authorList>
            <person name="Anantharaman K."/>
            <person name="Brown C.T."/>
            <person name="Hug L.A."/>
            <person name="Sharon I."/>
            <person name="Castelle C.J."/>
            <person name="Probst A.J."/>
            <person name="Thomas B.C."/>
            <person name="Singh A."/>
            <person name="Wilkins M.J."/>
            <person name="Karaoz U."/>
            <person name="Brodie E.L."/>
            <person name="Williams K.H."/>
            <person name="Hubbard S.S."/>
            <person name="Banfield J.F."/>
        </authorList>
    </citation>
    <scope>NUCLEOTIDE SEQUENCE [LARGE SCALE GENOMIC DNA]</scope>
</reference>
<sequence>MATLTIPPSLIKEQELVIIPKKAYEDLLKIRNAKIKEVEMTSLQKKTLLQMRQNLAKGKFLTTHELRRKLGIER</sequence>
<dbReference type="EMBL" id="MFHD01000024">
    <property type="protein sequence ID" value="OGF61895.1"/>
    <property type="molecule type" value="Genomic_DNA"/>
</dbReference>
<organism evidence="1 2">
    <name type="scientific">Candidatus Giovannonibacteria bacterium RIFCSPHIGHO2_01_FULL_45_23</name>
    <dbReference type="NCBI Taxonomy" id="1798325"/>
    <lineage>
        <taxon>Bacteria</taxon>
        <taxon>Candidatus Giovannoniibacteriota</taxon>
    </lineage>
</organism>
<evidence type="ECO:0000313" key="1">
    <source>
        <dbReference type="EMBL" id="OGF61895.1"/>
    </source>
</evidence>
<dbReference type="Proteomes" id="UP000179251">
    <property type="component" value="Unassembled WGS sequence"/>
</dbReference>
<proteinExistence type="predicted"/>